<dbReference type="OrthoDB" id="194443at2759"/>
<dbReference type="Proteomes" id="UP000235371">
    <property type="component" value="Unassembled WGS sequence"/>
</dbReference>
<dbReference type="STRING" id="1095630.A0A2J6SM67"/>
<dbReference type="Pfam" id="PF00651">
    <property type="entry name" value="BTB"/>
    <property type="match status" value="1"/>
</dbReference>
<dbReference type="InterPro" id="IPR011333">
    <property type="entry name" value="SKP1/BTB/POZ_sf"/>
</dbReference>
<dbReference type="CDD" id="cd18186">
    <property type="entry name" value="BTB_POZ_ZBTB_KLHL-like"/>
    <property type="match status" value="1"/>
</dbReference>
<dbReference type="SUPFAM" id="SSF54695">
    <property type="entry name" value="POZ domain"/>
    <property type="match status" value="1"/>
</dbReference>
<dbReference type="PROSITE" id="PS50097">
    <property type="entry name" value="BTB"/>
    <property type="match status" value="1"/>
</dbReference>
<dbReference type="RefSeq" id="XP_024728766.1">
    <property type="nucleotide sequence ID" value="XM_024881809.1"/>
</dbReference>
<sequence length="351" mass="38761">MSSNGDNDSDSVGAVRDDDSVHYSDGDNNILNGHRRRSASVDVVRRPVFGEEGERGGGESQGQEHDPNSWGRPDSWKDLPMAKLDAPKFCSRLAMFTSAPVTILVGPQKITFNIPKDVLCHHSRYFDCCLNGVFKEARENQVNLEEDSVEAFQLIIQWIFTGNLALPWDLNVPGQVGAILGFLKLADKLDLLGSLCSVTDSLRNILIASRSRLQTRTSCQRTWGPWTPCRGHPEVWQHGTPLTYCIDNSIDLDPLRDNAITAQHIRTAFELPYGHEARSIIVNACVSSYLLTGTAGSGWGPPFKFQNEVDNIEGFSTELLEAVRKSVHLLALQNNHNALVIDPLTAANLSI</sequence>
<dbReference type="PANTHER" id="PTHR47843:SF2">
    <property type="entry name" value="BTB DOMAIN-CONTAINING PROTEIN"/>
    <property type="match status" value="1"/>
</dbReference>
<feature type="domain" description="BTB" evidence="2">
    <location>
        <begin position="99"/>
        <end position="168"/>
    </location>
</feature>
<reference evidence="3 4" key="1">
    <citation type="submission" date="2016-04" db="EMBL/GenBank/DDBJ databases">
        <title>A degradative enzymes factory behind the ericoid mycorrhizal symbiosis.</title>
        <authorList>
            <consortium name="DOE Joint Genome Institute"/>
            <person name="Martino E."/>
            <person name="Morin E."/>
            <person name="Grelet G."/>
            <person name="Kuo A."/>
            <person name="Kohler A."/>
            <person name="Daghino S."/>
            <person name="Barry K."/>
            <person name="Choi C."/>
            <person name="Cichocki N."/>
            <person name="Clum A."/>
            <person name="Copeland A."/>
            <person name="Hainaut M."/>
            <person name="Haridas S."/>
            <person name="Labutti K."/>
            <person name="Lindquist E."/>
            <person name="Lipzen A."/>
            <person name="Khouja H.-R."/>
            <person name="Murat C."/>
            <person name="Ohm R."/>
            <person name="Olson A."/>
            <person name="Spatafora J."/>
            <person name="Veneault-Fourrey C."/>
            <person name="Henrissat B."/>
            <person name="Grigoriev I."/>
            <person name="Martin F."/>
            <person name="Perotto S."/>
        </authorList>
    </citation>
    <scope>NUCLEOTIDE SEQUENCE [LARGE SCALE GENOMIC DNA]</scope>
    <source>
        <strain evidence="3 4">E</strain>
    </source>
</reference>
<dbReference type="PANTHER" id="PTHR47843">
    <property type="entry name" value="BTB DOMAIN-CONTAINING PROTEIN-RELATED"/>
    <property type="match status" value="1"/>
</dbReference>
<dbReference type="GeneID" id="36589886"/>
<organism evidence="3 4">
    <name type="scientific">Hyaloscypha bicolor E</name>
    <dbReference type="NCBI Taxonomy" id="1095630"/>
    <lineage>
        <taxon>Eukaryota</taxon>
        <taxon>Fungi</taxon>
        <taxon>Dikarya</taxon>
        <taxon>Ascomycota</taxon>
        <taxon>Pezizomycotina</taxon>
        <taxon>Leotiomycetes</taxon>
        <taxon>Helotiales</taxon>
        <taxon>Hyaloscyphaceae</taxon>
        <taxon>Hyaloscypha</taxon>
        <taxon>Hyaloscypha bicolor</taxon>
    </lineage>
</organism>
<feature type="region of interest" description="Disordered" evidence="1">
    <location>
        <begin position="1"/>
        <end position="76"/>
    </location>
</feature>
<evidence type="ECO:0000256" key="1">
    <source>
        <dbReference type="SAM" id="MobiDB-lite"/>
    </source>
</evidence>
<dbReference type="SMART" id="SM00225">
    <property type="entry name" value="BTB"/>
    <property type="match status" value="1"/>
</dbReference>
<dbReference type="AlphaFoldDB" id="A0A2J6SM67"/>
<dbReference type="InParanoid" id="A0A2J6SM67"/>
<keyword evidence="4" id="KW-1185">Reference proteome</keyword>
<evidence type="ECO:0000313" key="4">
    <source>
        <dbReference type="Proteomes" id="UP000235371"/>
    </source>
</evidence>
<gene>
    <name evidence="3" type="ORF">K444DRAFT_620986</name>
</gene>
<dbReference type="InterPro" id="IPR000210">
    <property type="entry name" value="BTB/POZ_dom"/>
</dbReference>
<feature type="compositionally biased region" description="Basic and acidic residues" evidence="1">
    <location>
        <begin position="43"/>
        <end position="67"/>
    </location>
</feature>
<evidence type="ECO:0000259" key="2">
    <source>
        <dbReference type="PROSITE" id="PS50097"/>
    </source>
</evidence>
<evidence type="ECO:0000313" key="3">
    <source>
        <dbReference type="EMBL" id="PMD51862.1"/>
    </source>
</evidence>
<accession>A0A2J6SM67</accession>
<proteinExistence type="predicted"/>
<protein>
    <recommendedName>
        <fullName evidence="2">BTB domain-containing protein</fullName>
    </recommendedName>
</protein>
<dbReference type="Gene3D" id="3.30.710.10">
    <property type="entry name" value="Potassium Channel Kv1.1, Chain A"/>
    <property type="match status" value="1"/>
</dbReference>
<feature type="compositionally biased region" description="Basic and acidic residues" evidence="1">
    <location>
        <begin position="15"/>
        <end position="25"/>
    </location>
</feature>
<name>A0A2J6SM67_9HELO</name>
<dbReference type="EMBL" id="KZ613912">
    <property type="protein sequence ID" value="PMD51862.1"/>
    <property type="molecule type" value="Genomic_DNA"/>
</dbReference>